<dbReference type="Gene3D" id="3.40.50.1390">
    <property type="entry name" value="Resolvase, N-terminal catalytic domain"/>
    <property type="match status" value="1"/>
</dbReference>
<dbReference type="InterPro" id="IPR006119">
    <property type="entry name" value="Resolv_N"/>
</dbReference>
<dbReference type="SUPFAM" id="SSF53041">
    <property type="entry name" value="Resolvase-like"/>
    <property type="match status" value="1"/>
</dbReference>
<keyword evidence="2" id="KW-0229">DNA integration</keyword>
<dbReference type="RefSeq" id="WP_069663988.1">
    <property type="nucleotide sequence ID" value="NZ_JBHUJJ010000001.1"/>
</dbReference>
<evidence type="ECO:0000313" key="7">
    <source>
        <dbReference type="EMBL" id="OEG12283.1"/>
    </source>
</evidence>
<dbReference type="InterPro" id="IPR050639">
    <property type="entry name" value="SSR_resolvase"/>
</dbReference>
<evidence type="ECO:0000256" key="3">
    <source>
        <dbReference type="ARBA" id="ARBA00023125"/>
    </source>
</evidence>
<sequence>MTVIGYMRVSTHHQKFDSQERALKKYGVDHIFKEYESGRKTSRSELDKALSLLKEGDTLVIFKLDRLSRGTKQLLTLLEEFNQKGIHFVSIQNNIDTSTAMGKFFFTVMSAFAEMEAELIRERVMAGLEVAKENGKRLGRPPKTQERELAIKMYQSHSFSVSEIAEKTRLSLPSVYKIIHTQKEEEL</sequence>
<dbReference type="Proteomes" id="UP000095094">
    <property type="component" value="Unassembled WGS sequence"/>
</dbReference>
<dbReference type="GO" id="GO:0003677">
    <property type="term" value="F:DNA binding"/>
    <property type="evidence" value="ECO:0007669"/>
    <property type="project" value="UniProtKB-KW"/>
</dbReference>
<dbReference type="OrthoDB" id="9797501at2"/>
<reference evidence="8" key="1">
    <citation type="submission" date="2016-09" db="EMBL/GenBank/DDBJ databases">
        <authorList>
            <person name="Gulvik C.A."/>
        </authorList>
    </citation>
    <scope>NUCLEOTIDE SEQUENCE [LARGE SCALE GENOMIC DNA]</scope>
    <source>
        <strain evidence="8">LMG 8895</strain>
    </source>
</reference>
<comment type="similarity">
    <text evidence="1">Belongs to the site-specific recombinase resolvase family.</text>
</comment>
<name>A0A1E5GHS4_9ENTE</name>
<dbReference type="SMART" id="SM00857">
    <property type="entry name" value="Resolvase"/>
    <property type="match status" value="1"/>
</dbReference>
<dbReference type="GO" id="GO:0000150">
    <property type="term" value="F:DNA strand exchange activity"/>
    <property type="evidence" value="ECO:0007669"/>
    <property type="project" value="InterPro"/>
</dbReference>
<proteinExistence type="inferred from homology"/>
<organism evidence="7 8">
    <name type="scientific">Enterococcus termitis</name>
    <dbReference type="NCBI Taxonomy" id="332950"/>
    <lineage>
        <taxon>Bacteria</taxon>
        <taxon>Bacillati</taxon>
        <taxon>Bacillota</taxon>
        <taxon>Bacilli</taxon>
        <taxon>Lactobacillales</taxon>
        <taxon>Enterococcaceae</taxon>
        <taxon>Enterococcus</taxon>
    </lineage>
</organism>
<feature type="active site" description="O-(5'-phospho-DNA)-serine intermediate" evidence="5">
    <location>
        <position position="10"/>
    </location>
</feature>
<comment type="caution">
    <text evidence="7">The sequence shown here is derived from an EMBL/GenBank/DDBJ whole genome shotgun (WGS) entry which is preliminary data.</text>
</comment>
<dbReference type="PANTHER" id="PTHR30461:SF2">
    <property type="entry name" value="SERINE RECOMBINASE PINE-RELATED"/>
    <property type="match status" value="1"/>
</dbReference>
<gene>
    <name evidence="7" type="ORF">BCR25_06995</name>
</gene>
<evidence type="ECO:0000256" key="2">
    <source>
        <dbReference type="ARBA" id="ARBA00022908"/>
    </source>
</evidence>
<dbReference type="Pfam" id="PF00239">
    <property type="entry name" value="Resolvase"/>
    <property type="match status" value="1"/>
</dbReference>
<evidence type="ECO:0000256" key="4">
    <source>
        <dbReference type="ARBA" id="ARBA00023172"/>
    </source>
</evidence>
<dbReference type="PROSITE" id="PS00398">
    <property type="entry name" value="RECOMBINASES_2"/>
    <property type="match status" value="1"/>
</dbReference>
<keyword evidence="4" id="KW-0233">DNA recombination</keyword>
<dbReference type="InterPro" id="IPR006118">
    <property type="entry name" value="Recombinase_CS"/>
</dbReference>
<keyword evidence="8" id="KW-1185">Reference proteome</keyword>
<dbReference type="PANTHER" id="PTHR30461">
    <property type="entry name" value="DNA-INVERTASE FROM LAMBDOID PROPHAGE"/>
    <property type="match status" value="1"/>
</dbReference>
<accession>A0A1E5GHS4</accession>
<feature type="domain" description="Resolvase/invertase-type recombinase catalytic" evidence="6">
    <location>
        <begin position="2"/>
        <end position="135"/>
    </location>
</feature>
<dbReference type="PROSITE" id="PS51736">
    <property type="entry name" value="RECOMBINASES_3"/>
    <property type="match status" value="1"/>
</dbReference>
<dbReference type="AlphaFoldDB" id="A0A1E5GHS4"/>
<dbReference type="GO" id="GO:0015074">
    <property type="term" value="P:DNA integration"/>
    <property type="evidence" value="ECO:0007669"/>
    <property type="project" value="UniProtKB-KW"/>
</dbReference>
<dbReference type="EMBL" id="MIJY01000034">
    <property type="protein sequence ID" value="OEG12283.1"/>
    <property type="molecule type" value="Genomic_DNA"/>
</dbReference>
<evidence type="ECO:0000313" key="8">
    <source>
        <dbReference type="Proteomes" id="UP000095094"/>
    </source>
</evidence>
<dbReference type="CDD" id="cd03768">
    <property type="entry name" value="SR_ResInv"/>
    <property type="match status" value="1"/>
</dbReference>
<dbReference type="InterPro" id="IPR036162">
    <property type="entry name" value="Resolvase-like_N_sf"/>
</dbReference>
<protein>
    <submittedName>
        <fullName evidence="7">Resolvase</fullName>
    </submittedName>
</protein>
<evidence type="ECO:0000256" key="5">
    <source>
        <dbReference type="PIRSR" id="PIRSR606118-50"/>
    </source>
</evidence>
<dbReference type="FunFam" id="3.40.50.1390:FF:000001">
    <property type="entry name" value="DNA recombinase"/>
    <property type="match status" value="1"/>
</dbReference>
<evidence type="ECO:0000259" key="6">
    <source>
        <dbReference type="PROSITE" id="PS51736"/>
    </source>
</evidence>
<evidence type="ECO:0000256" key="1">
    <source>
        <dbReference type="ARBA" id="ARBA00009913"/>
    </source>
</evidence>
<keyword evidence="3" id="KW-0238">DNA-binding</keyword>